<dbReference type="Pfam" id="PF13372">
    <property type="entry name" value="Alginate_exp"/>
    <property type="match status" value="2"/>
</dbReference>
<dbReference type="Proteomes" id="UP000594688">
    <property type="component" value="Chromosome"/>
</dbReference>
<proteinExistence type="predicted"/>
<feature type="domain" description="Alginate export" evidence="2">
    <location>
        <begin position="28"/>
        <end position="174"/>
    </location>
</feature>
<protein>
    <submittedName>
        <fullName evidence="3">Alginate export family protein</fullName>
    </submittedName>
</protein>
<feature type="domain" description="Alginate export" evidence="2">
    <location>
        <begin position="282"/>
        <end position="558"/>
    </location>
</feature>
<gene>
    <name evidence="3" type="ORF">G3M70_03320</name>
</gene>
<reference evidence="3 4" key="1">
    <citation type="submission" date="2020-02" db="EMBL/GenBank/DDBJ databases">
        <title>Genomic and physiological characterization of two novel Nitrospinaceae genera.</title>
        <authorList>
            <person name="Mueller A.J."/>
            <person name="Jung M.-Y."/>
            <person name="Strachan C.R."/>
            <person name="Herbold C.W."/>
            <person name="Kirkegaard R.H."/>
            <person name="Daims H."/>
        </authorList>
    </citation>
    <scope>NUCLEOTIDE SEQUENCE [LARGE SCALE GENOMIC DNA]</scope>
    <source>
        <strain evidence="3">EB</strain>
    </source>
</reference>
<accession>A0A7T0BU89</accession>
<name>A0A7T0BU89_9BACT</name>
<feature type="chain" id="PRO_5032730596" evidence="1">
    <location>
        <begin position="26"/>
        <end position="588"/>
    </location>
</feature>
<evidence type="ECO:0000313" key="3">
    <source>
        <dbReference type="EMBL" id="QPJ60968.1"/>
    </source>
</evidence>
<evidence type="ECO:0000259" key="2">
    <source>
        <dbReference type="Pfam" id="PF13372"/>
    </source>
</evidence>
<dbReference type="EMBL" id="CP048685">
    <property type="protein sequence ID" value="QPJ60968.1"/>
    <property type="molecule type" value="Genomic_DNA"/>
</dbReference>
<dbReference type="AlphaFoldDB" id="A0A7T0BU89"/>
<dbReference type="InterPro" id="IPR025388">
    <property type="entry name" value="Alginate_export_dom"/>
</dbReference>
<feature type="signal peptide" evidence="1">
    <location>
        <begin position="1"/>
        <end position="25"/>
    </location>
</feature>
<dbReference type="KEGG" id="nli:G3M70_03320"/>
<evidence type="ECO:0000313" key="4">
    <source>
        <dbReference type="Proteomes" id="UP000594688"/>
    </source>
</evidence>
<evidence type="ECO:0000256" key="1">
    <source>
        <dbReference type="SAM" id="SignalP"/>
    </source>
</evidence>
<keyword evidence="1" id="KW-0732">Signal</keyword>
<sequence>MKRNFLTALSLSVVMVGGMVANAAAADITFGGQLRPRFEVFEQNDFNDVTNPTYMISTRIRLNVNAKINDKTSAFIQMQARGVYGAGGSGITAGGIPAPLHGDRNAAVPSDGVTDVGLHQAYFILNDFFGAPVDLKFGRQEIVLDGHRLFGNTGWTQGAQTHDAIRLDHHHGEHTISYMFIKGTETTAAVPTTVGANVGAPALGGAAPGAAIFGLGTCGGAGTDIDDDCDRNDHVVHANLKGILGGALSLYFVATDDNSFNAPLLLTAGGLTPGSALPGSGLNMDNDIYTIGARQAGQLFGIDYRLEGYYQFGEAEGVAAAAGGALGGALGTATAFSTALTTAAGTAANPLNARLTTASATGLTQLANYGAGGTSGVDRGAYMFGARIGKTFNNVMWKPSFTLWYDHLSGTDLDDVADNDFSTFDTLYDTGHKFYGFMDLYLNPNGADTAYLGLQDLAAKMSIKPMANLTLKADIHAMWTETDIADDLNDLGIANGTAAVTALGAVGGLAAGNTTVVGDLDSHLGEELDLTAVYKYNPNTTISVGYSHFWADDTFHLVNARNTSAAVPPNSTNDDDANWAYVQFDVKF</sequence>
<organism evidence="3 4">
    <name type="scientific">Candidatus Nitronauta litoralis</name>
    <dbReference type="NCBI Taxonomy" id="2705533"/>
    <lineage>
        <taxon>Bacteria</taxon>
        <taxon>Pseudomonadati</taxon>
        <taxon>Nitrospinota/Tectimicrobiota group</taxon>
        <taxon>Nitrospinota</taxon>
        <taxon>Nitrospinia</taxon>
        <taxon>Nitrospinales</taxon>
        <taxon>Nitrospinaceae</taxon>
        <taxon>Candidatus Nitronauta</taxon>
    </lineage>
</organism>